<name>A0A4R0QTN0_9BIFI</name>
<dbReference type="AlphaFoldDB" id="A0A4R0QTN0"/>
<dbReference type="Proteomes" id="UP000291289">
    <property type="component" value="Unassembled WGS sequence"/>
</dbReference>
<evidence type="ECO:0000313" key="2">
    <source>
        <dbReference type="EMBL" id="TCD54655.1"/>
    </source>
</evidence>
<comment type="caution">
    <text evidence="2">The sequence shown here is derived from an EMBL/GenBank/DDBJ whole genome shotgun (WGS) entry which is preliminary data.</text>
</comment>
<feature type="transmembrane region" description="Helical" evidence="1">
    <location>
        <begin position="97"/>
        <end position="115"/>
    </location>
</feature>
<organism evidence="2 3">
    <name type="scientific">Alloscardovia theropitheci</name>
    <dbReference type="NCBI Taxonomy" id="2496842"/>
    <lineage>
        <taxon>Bacteria</taxon>
        <taxon>Bacillati</taxon>
        <taxon>Actinomycetota</taxon>
        <taxon>Actinomycetes</taxon>
        <taxon>Bifidobacteriales</taxon>
        <taxon>Bifidobacteriaceae</taxon>
        <taxon>Alloscardovia</taxon>
    </lineage>
</organism>
<dbReference type="EMBL" id="RXLP01000008">
    <property type="protein sequence ID" value="TCD54655.1"/>
    <property type="molecule type" value="Genomic_DNA"/>
</dbReference>
<accession>A0A4R0QTN0</accession>
<keyword evidence="3" id="KW-1185">Reference proteome</keyword>
<sequence>MAKSEGWYERNPWAKDRASLDYDTFDVSYVDNLSLIMKSFLPAPLFLVKNNEKKVFSVKGVKLKALGYLVWLALAFVVSYFFVDFDVSQQTDSQKMISFIFIILIPVWFALPMWLNGHYTVIAFIFSRFCELAFLATVGYLAASGVTSRPSTLPLVIVVFTVSVLCVLFIDRLTGSKVGLLTRTVGVLGVSISVAYFLSRLAVDVPVFSVFAGLFLAVFAILSFYMDSRVAKVIADYGNVHSRYEWAFAFCLVFDVVLCVVGLVKATGKTSSDISSSNIPR</sequence>
<feature type="transmembrane region" description="Helical" evidence="1">
    <location>
        <begin position="205"/>
        <end position="226"/>
    </location>
</feature>
<feature type="transmembrane region" description="Helical" evidence="1">
    <location>
        <begin position="180"/>
        <end position="198"/>
    </location>
</feature>
<feature type="transmembrane region" description="Helical" evidence="1">
    <location>
        <begin position="246"/>
        <end position="264"/>
    </location>
</feature>
<reference evidence="2 3" key="1">
    <citation type="submission" date="2018-12" db="EMBL/GenBank/DDBJ databases">
        <title>Alloscrdovia theropitheci sp. nov: a novel taxon from the feces of the bleeding-herat monkey (Theropithecus geleda).</title>
        <authorList>
            <person name="Modesto M."/>
        </authorList>
    </citation>
    <scope>NUCLEOTIDE SEQUENCE [LARGE SCALE GENOMIC DNA]</scope>
    <source>
        <strain evidence="2 3">GLDI4/2</strain>
    </source>
</reference>
<feature type="transmembrane region" description="Helical" evidence="1">
    <location>
        <begin position="155"/>
        <end position="174"/>
    </location>
</feature>
<evidence type="ECO:0000313" key="3">
    <source>
        <dbReference type="Proteomes" id="UP000291289"/>
    </source>
</evidence>
<keyword evidence="1" id="KW-0812">Transmembrane</keyword>
<proteinExistence type="predicted"/>
<dbReference type="RefSeq" id="WP_131283282.1">
    <property type="nucleotide sequence ID" value="NZ_RXLP01000008.1"/>
</dbReference>
<keyword evidence="1" id="KW-0472">Membrane</keyword>
<evidence type="ECO:0000256" key="1">
    <source>
        <dbReference type="SAM" id="Phobius"/>
    </source>
</evidence>
<feature type="transmembrane region" description="Helical" evidence="1">
    <location>
        <begin position="121"/>
        <end position="143"/>
    </location>
</feature>
<keyword evidence="1" id="KW-1133">Transmembrane helix</keyword>
<protein>
    <submittedName>
        <fullName evidence="2">Uncharacterized protein</fullName>
    </submittedName>
</protein>
<feature type="transmembrane region" description="Helical" evidence="1">
    <location>
        <begin position="65"/>
        <end position="85"/>
    </location>
</feature>
<gene>
    <name evidence="2" type="ORF">EJ419_02135</name>
</gene>